<dbReference type="CDD" id="cd02947">
    <property type="entry name" value="TRX_family"/>
    <property type="match status" value="1"/>
</dbReference>
<evidence type="ECO:0000259" key="1">
    <source>
        <dbReference type="PROSITE" id="PS51352"/>
    </source>
</evidence>
<dbReference type="SUPFAM" id="SSF52833">
    <property type="entry name" value="Thioredoxin-like"/>
    <property type="match status" value="1"/>
</dbReference>
<evidence type="ECO:0000313" key="2">
    <source>
        <dbReference type="EMBL" id="TYB30342.1"/>
    </source>
</evidence>
<sequence length="108" mass="12730">MKILKSIKEINKFIKNNNLVILYFSSPDCSICKSLFPKIKNLISKLEDIEMAYIDINKVKKVGGEFSIFSMPTLLFYINGKETLRKSRYISIKVLKKELKRYIKLYQK</sequence>
<evidence type="ECO:0000313" key="3">
    <source>
        <dbReference type="Proteomes" id="UP000324143"/>
    </source>
</evidence>
<accession>A0A5D0MDB8</accession>
<keyword evidence="3" id="KW-1185">Reference proteome</keyword>
<name>A0A5D0MDB8_9BACT</name>
<dbReference type="EMBL" id="VSIX01000139">
    <property type="protein sequence ID" value="TYB30342.1"/>
    <property type="molecule type" value="Genomic_DNA"/>
</dbReference>
<comment type="caution">
    <text evidence="2">The sequence shown here is derived from an EMBL/GenBank/DDBJ whole genome shotgun (WGS) entry which is preliminary data.</text>
</comment>
<dbReference type="Proteomes" id="UP000324143">
    <property type="component" value="Unassembled WGS sequence"/>
</dbReference>
<dbReference type="PROSITE" id="PS51352">
    <property type="entry name" value="THIOREDOXIN_2"/>
    <property type="match status" value="1"/>
</dbReference>
<feature type="domain" description="Thioredoxin" evidence="1">
    <location>
        <begin position="1"/>
        <end position="108"/>
    </location>
</feature>
<proteinExistence type="predicted"/>
<reference evidence="2" key="1">
    <citation type="submission" date="2019-08" db="EMBL/GenBank/DDBJ databases">
        <title>Genomic characterization of a novel candidate phylum (ARYD3) from a high temperature, high salinity tertiary oil reservoir in north central Oklahoma, USA.</title>
        <authorList>
            <person name="Youssef N.H."/>
            <person name="Yadav A."/>
            <person name="Elshahed M.S."/>
        </authorList>
    </citation>
    <scope>NUCLEOTIDE SEQUENCE [LARGE SCALE GENOMIC DNA]</scope>
    <source>
        <strain evidence="2">ARYD3</strain>
    </source>
</reference>
<dbReference type="InterPro" id="IPR050620">
    <property type="entry name" value="Thioredoxin_H-type-like"/>
</dbReference>
<dbReference type="PANTHER" id="PTHR10438:SF468">
    <property type="entry name" value="THIOREDOXIN-1-RELATED"/>
    <property type="match status" value="1"/>
</dbReference>
<dbReference type="PANTHER" id="PTHR10438">
    <property type="entry name" value="THIOREDOXIN"/>
    <property type="match status" value="1"/>
</dbReference>
<dbReference type="AlphaFoldDB" id="A0A5D0MDB8"/>
<protein>
    <submittedName>
        <fullName evidence="2">Thioredoxin family protein</fullName>
    </submittedName>
</protein>
<dbReference type="Gene3D" id="3.40.30.10">
    <property type="entry name" value="Glutaredoxin"/>
    <property type="match status" value="1"/>
</dbReference>
<gene>
    <name evidence="2" type="ORF">FXF47_09390</name>
</gene>
<dbReference type="InterPro" id="IPR036249">
    <property type="entry name" value="Thioredoxin-like_sf"/>
</dbReference>
<dbReference type="Pfam" id="PF00085">
    <property type="entry name" value="Thioredoxin"/>
    <property type="match status" value="1"/>
</dbReference>
<dbReference type="InterPro" id="IPR013766">
    <property type="entry name" value="Thioredoxin_domain"/>
</dbReference>
<organism evidence="2 3">
    <name type="scientific">Candidatus Mcinerneyibacterium aminivorans</name>
    <dbReference type="NCBI Taxonomy" id="2703815"/>
    <lineage>
        <taxon>Bacteria</taxon>
        <taxon>Candidatus Macinerneyibacteriota</taxon>
        <taxon>Candidatus Mcinerneyibacteria</taxon>
        <taxon>Candidatus Mcinerneyibacteriales</taxon>
        <taxon>Candidatus Mcinerneyibacteriaceae</taxon>
        <taxon>Candidatus Mcinerneyibacterium</taxon>
    </lineage>
</organism>